<dbReference type="Gene3D" id="3.40.50.1820">
    <property type="entry name" value="alpha/beta hydrolase"/>
    <property type="match status" value="1"/>
</dbReference>
<accession>A0A0D2JZJ1</accession>
<keyword evidence="4" id="KW-1185">Reference proteome</keyword>
<dbReference type="Pfam" id="PF00561">
    <property type="entry name" value="Abhydrolase_1"/>
    <property type="match status" value="1"/>
</dbReference>
<gene>
    <name evidence="3" type="ORF">Z520_08264</name>
</gene>
<evidence type="ECO:0000313" key="4">
    <source>
        <dbReference type="Proteomes" id="UP000053411"/>
    </source>
</evidence>
<dbReference type="AlphaFoldDB" id="A0A0D2JZJ1"/>
<proteinExistence type="predicted"/>
<protein>
    <recommendedName>
        <fullName evidence="2">AB hydrolase-1 domain-containing protein</fullName>
    </recommendedName>
</protein>
<feature type="region of interest" description="Disordered" evidence="1">
    <location>
        <begin position="265"/>
        <end position="285"/>
    </location>
</feature>
<evidence type="ECO:0000256" key="1">
    <source>
        <dbReference type="SAM" id="MobiDB-lite"/>
    </source>
</evidence>
<dbReference type="GeneID" id="27714010"/>
<dbReference type="InterPro" id="IPR029058">
    <property type="entry name" value="AB_hydrolase_fold"/>
</dbReference>
<dbReference type="OrthoDB" id="284184at2759"/>
<dbReference type="PANTHER" id="PTHR43329">
    <property type="entry name" value="EPOXIDE HYDROLASE"/>
    <property type="match status" value="1"/>
</dbReference>
<dbReference type="RefSeq" id="XP_016630132.1">
    <property type="nucleotide sequence ID" value="XM_016778761.1"/>
</dbReference>
<name>A0A0D2JZJ1_9EURO</name>
<reference evidence="3 4" key="1">
    <citation type="submission" date="2015-01" db="EMBL/GenBank/DDBJ databases">
        <title>The Genome Sequence of Fonsecaea multimorphosa CBS 102226.</title>
        <authorList>
            <consortium name="The Broad Institute Genomics Platform"/>
            <person name="Cuomo C."/>
            <person name="de Hoog S."/>
            <person name="Gorbushina A."/>
            <person name="Stielow B."/>
            <person name="Teixiera M."/>
            <person name="Abouelleil A."/>
            <person name="Chapman S.B."/>
            <person name="Priest M."/>
            <person name="Young S.K."/>
            <person name="Wortman J."/>
            <person name="Nusbaum C."/>
            <person name="Birren B."/>
        </authorList>
    </citation>
    <scope>NUCLEOTIDE SEQUENCE [LARGE SCALE GENOMIC DNA]</scope>
    <source>
        <strain evidence="3 4">CBS 102226</strain>
    </source>
</reference>
<evidence type="ECO:0000259" key="2">
    <source>
        <dbReference type="Pfam" id="PF00561"/>
    </source>
</evidence>
<dbReference type="InterPro" id="IPR000073">
    <property type="entry name" value="AB_hydrolase_1"/>
</dbReference>
<dbReference type="EMBL" id="KN848079">
    <property type="protein sequence ID" value="KIX96009.1"/>
    <property type="molecule type" value="Genomic_DNA"/>
</dbReference>
<feature type="domain" description="AB hydrolase-1" evidence="2">
    <location>
        <begin position="87"/>
        <end position="178"/>
    </location>
</feature>
<dbReference type="Proteomes" id="UP000053411">
    <property type="component" value="Unassembled WGS sequence"/>
</dbReference>
<dbReference type="SUPFAM" id="SSF53474">
    <property type="entry name" value="alpha/beta-Hydrolases"/>
    <property type="match status" value="1"/>
</dbReference>
<evidence type="ECO:0000313" key="3">
    <source>
        <dbReference type="EMBL" id="KIX96009.1"/>
    </source>
</evidence>
<organism evidence="3 4">
    <name type="scientific">Fonsecaea multimorphosa CBS 102226</name>
    <dbReference type="NCBI Taxonomy" id="1442371"/>
    <lineage>
        <taxon>Eukaryota</taxon>
        <taxon>Fungi</taxon>
        <taxon>Dikarya</taxon>
        <taxon>Ascomycota</taxon>
        <taxon>Pezizomycotina</taxon>
        <taxon>Eurotiomycetes</taxon>
        <taxon>Chaetothyriomycetidae</taxon>
        <taxon>Chaetothyriales</taxon>
        <taxon>Herpotrichiellaceae</taxon>
        <taxon>Fonsecaea</taxon>
    </lineage>
</organism>
<dbReference type="STRING" id="1442371.A0A0D2JZJ1"/>
<dbReference type="VEuPathDB" id="FungiDB:Z520_08264"/>
<sequence length="297" mass="33584">MASPSNLEYTPLPERAEKAAAQMFVPPEQVQDRIAEFAHVQPPVENKDGDTEVFEGETFTHHFVLGPGDGEVVRWHYVEAGPHDGEVIVFLHGIPDSWYQWHLQMAALAKTFRCIAVDLKGYGQSDKTAGDYRHEGVGEQLFDMLKLIGVQRFNIVSHDRGTVPADFIVANHPDNVLRYARGEQHLFHYNPKLSPQGDLFMNAPYNGILDDTCRLVVTAHASLCVRPIATHHVERLIQEFSYPGISKAIPRYFNSSTFRSEWLQRAQPPPRRMEMPGIDTPGVRKQDAAERVLRGHL</sequence>